<dbReference type="PANTHER" id="PTHR35889">
    <property type="entry name" value="CYCLOINULO-OLIGOSACCHARIDE FRUCTANOTRANSFERASE-RELATED"/>
    <property type="match status" value="1"/>
</dbReference>
<dbReference type="InterPro" id="IPR011444">
    <property type="entry name" value="DUF1549"/>
</dbReference>
<dbReference type="RefSeq" id="WP_099262194.1">
    <property type="nucleotide sequence ID" value="NZ_NIZW01000015.1"/>
</dbReference>
<feature type="domain" description="Cytochrome C Planctomycete-type" evidence="3">
    <location>
        <begin position="63"/>
        <end position="123"/>
    </location>
</feature>
<protein>
    <submittedName>
        <fullName evidence="4">Cytochrome C</fullName>
    </submittedName>
</protein>
<dbReference type="SUPFAM" id="SSF46626">
    <property type="entry name" value="Cytochrome c"/>
    <property type="match status" value="1"/>
</dbReference>
<comment type="caution">
    <text evidence="4">The sequence shown here is derived from an EMBL/GenBank/DDBJ whole genome shotgun (WGS) entry which is preliminary data.</text>
</comment>
<dbReference type="Pfam" id="PF07587">
    <property type="entry name" value="PSD1"/>
    <property type="match status" value="1"/>
</dbReference>
<evidence type="ECO:0000313" key="5">
    <source>
        <dbReference type="Proteomes" id="UP000225740"/>
    </source>
</evidence>
<feature type="domain" description="DUF1549" evidence="1">
    <location>
        <begin position="194"/>
        <end position="395"/>
    </location>
</feature>
<dbReference type="GO" id="GO:0020037">
    <property type="term" value="F:heme binding"/>
    <property type="evidence" value="ECO:0007669"/>
    <property type="project" value="InterPro"/>
</dbReference>
<evidence type="ECO:0000259" key="3">
    <source>
        <dbReference type="Pfam" id="PF07635"/>
    </source>
</evidence>
<name>A0A2G1W3S1_9BACT</name>
<dbReference type="AlphaFoldDB" id="A0A2G1W3S1"/>
<dbReference type="InterPro" id="IPR011429">
    <property type="entry name" value="Cyt_c_Planctomycete-type"/>
</dbReference>
<keyword evidence="5" id="KW-1185">Reference proteome</keyword>
<dbReference type="GeneID" id="90610066"/>
<dbReference type="OrthoDB" id="127107at2"/>
<evidence type="ECO:0000259" key="2">
    <source>
        <dbReference type="Pfam" id="PF07587"/>
    </source>
</evidence>
<proteinExistence type="predicted"/>
<evidence type="ECO:0000313" key="4">
    <source>
        <dbReference type="EMBL" id="PHQ33635.1"/>
    </source>
</evidence>
<dbReference type="PANTHER" id="PTHR35889:SF3">
    <property type="entry name" value="F-BOX DOMAIN-CONTAINING PROTEIN"/>
    <property type="match status" value="1"/>
</dbReference>
<dbReference type="Proteomes" id="UP000225740">
    <property type="component" value="Unassembled WGS sequence"/>
</dbReference>
<dbReference type="EMBL" id="NIZW01000015">
    <property type="protein sequence ID" value="PHQ33635.1"/>
    <property type="molecule type" value="Genomic_DNA"/>
</dbReference>
<dbReference type="Pfam" id="PF07635">
    <property type="entry name" value="PSCyt1"/>
    <property type="match status" value="1"/>
</dbReference>
<evidence type="ECO:0000259" key="1">
    <source>
        <dbReference type="Pfam" id="PF07583"/>
    </source>
</evidence>
<accession>A0A2G1W3S1</accession>
<dbReference type="GO" id="GO:0009055">
    <property type="term" value="F:electron transfer activity"/>
    <property type="evidence" value="ECO:0007669"/>
    <property type="project" value="InterPro"/>
</dbReference>
<reference evidence="4 5" key="1">
    <citation type="submission" date="2017-06" db="EMBL/GenBank/DDBJ databases">
        <title>Description of Rhodopirellula bahusiensis sp. nov.</title>
        <authorList>
            <person name="Kizina J."/>
            <person name="Harder J."/>
        </authorList>
    </citation>
    <scope>NUCLEOTIDE SEQUENCE [LARGE SCALE GENOMIC DNA]</scope>
    <source>
        <strain evidence="4 5">SWK21</strain>
    </source>
</reference>
<gene>
    <name evidence="4" type="ORF">CEE69_18770</name>
</gene>
<sequence length="902" mass="101512">MFVRRSNRDHRSTHARQRFILDTKWIRCLSVGLAATLVSSTWASADDTDFFEAKVRPLLIERCYECHSTESGESMGDYRLDSAPAMLAGGSRGASIVPGKADASVLIRAIGYDEPGLEMPPDEKLSDDEILILKHWIDSGATDPRTDEHSSEKPVSPLSRDVRSHWAFVPPERVSGDDLREHNVGVAVNSRDLIDDLSAKYANELGVPVSEMADRDTLLRRLHFDLSGLPPTFDELKSFREDRRPDAFQRRVNRMLADPRMSERMGRHWLDVARYADTIGYTTAGKERTIKGSHRYRDWVLKAFAEDMPFDAMVRHQLAGDRTDPKNESGNADAMGFITIGRKFLSNDDTLDDRIDVITRGLLGLTVSCARCHDHKFDPIPTLDYYSLYNVLNNSVPPEDLDAAASPLMLVDRDKLRRQQVYVRGQRGNRGDDAPRQYLTAFRKSEEIPFETGSGRLDLAEKIISNENPLTARVYVNRVWGHLTGRPLVDSPSDFGFRTAAPSIPETLDDLAADFQSHWSTQRLMRRILSTRIYQQSSITDSVMLSLDPSNTSLARAERRRRDFESLRDCILVGAGQIDRQYGGESVEITSPTITPRRTLYAMINRQNLPGLFRTFDFASPDMHSPERYQTTVPQQALFLLNHSQLSSAALEAAREVKQSHNDVGQQVTTLFQRLLQRQPTASELEEAVAFVRSESLPPLVEADPRELWTYGTANWKDNQLSEFTEFPVFDKNGWQIEGKYPSPGPFSYARLTNEGGHPGHGDNAAVVRRWKSPMDGVVKVTGMVGHRAKQGDGIQAVIRIGGEVVFSEKQFSSNRPLPTKKRKIRKGEFVEFIAHSGSTLSHDSFFWRSKISAASKDGTVVEANSVDDFSGPFQKTETPQLDRLAQLAQVLFLTNEFAFVD</sequence>
<dbReference type="InterPro" id="IPR022655">
    <property type="entry name" value="DUF1553"/>
</dbReference>
<dbReference type="InterPro" id="IPR036909">
    <property type="entry name" value="Cyt_c-like_dom_sf"/>
</dbReference>
<dbReference type="Pfam" id="PF07583">
    <property type="entry name" value="PSCyt2"/>
    <property type="match status" value="1"/>
</dbReference>
<organism evidence="4 5">
    <name type="scientific">Rhodopirellula bahusiensis</name>
    <dbReference type="NCBI Taxonomy" id="2014065"/>
    <lineage>
        <taxon>Bacteria</taxon>
        <taxon>Pseudomonadati</taxon>
        <taxon>Planctomycetota</taxon>
        <taxon>Planctomycetia</taxon>
        <taxon>Pirellulales</taxon>
        <taxon>Pirellulaceae</taxon>
        <taxon>Rhodopirellula</taxon>
    </lineage>
</organism>
<feature type="domain" description="DUF1553" evidence="2">
    <location>
        <begin position="455"/>
        <end position="691"/>
    </location>
</feature>